<name>A0ABU0D3V2_9BACI</name>
<dbReference type="InterPro" id="IPR056905">
    <property type="entry name" value="YfjL_C"/>
</dbReference>
<proteinExistence type="predicted"/>
<keyword evidence="1" id="KW-0812">Transmembrane</keyword>
<evidence type="ECO:0000313" key="4">
    <source>
        <dbReference type="EMBL" id="MDQ0343088.1"/>
    </source>
</evidence>
<feature type="domain" description="YfjL-like N-terminal" evidence="3">
    <location>
        <begin position="4"/>
        <end position="98"/>
    </location>
</feature>
<dbReference type="Proteomes" id="UP001232343">
    <property type="component" value="Unassembled WGS sequence"/>
</dbReference>
<keyword evidence="1" id="KW-1133">Transmembrane helix</keyword>
<keyword evidence="1" id="KW-0472">Membrane</keyword>
<accession>A0ABU0D3V2</accession>
<dbReference type="Pfam" id="PF24911">
    <property type="entry name" value="YfjL_C"/>
    <property type="match status" value="1"/>
</dbReference>
<dbReference type="Pfam" id="PF25425">
    <property type="entry name" value="YfjL_N"/>
    <property type="match status" value="1"/>
</dbReference>
<sequence>MTTKKWIYLILIIILVVPILFFYNAFNGNPAWKYFSERSLKSYLKDTYPGQEFVIRDGHYNFKFSEYSFTVRKIGDESQKDYELNVAGFWKPAVRYDGIYYDNLDQPLIEKLEREAVAEFKELMKDRVKIVDMGLQIEVLQGTYSSDTKWSKDLKLEKPFHIHLIVDVTNMSKEDVLETVRSIQQTLNSEHYAYSGVSFNGNLFDNEKISKDDFGYLKYSVGFDKDSNIKLNDIEEYNQ</sequence>
<organism evidence="4 5">
    <name type="scientific">Lederbergia wuyishanensis</name>
    <dbReference type="NCBI Taxonomy" id="1347903"/>
    <lineage>
        <taxon>Bacteria</taxon>
        <taxon>Bacillati</taxon>
        <taxon>Bacillota</taxon>
        <taxon>Bacilli</taxon>
        <taxon>Bacillales</taxon>
        <taxon>Bacillaceae</taxon>
        <taxon>Lederbergia</taxon>
    </lineage>
</organism>
<dbReference type="RefSeq" id="WP_244681355.1">
    <property type="nucleotide sequence ID" value="NZ_JALIRM010000005.1"/>
</dbReference>
<evidence type="ECO:0000313" key="5">
    <source>
        <dbReference type="Proteomes" id="UP001232343"/>
    </source>
</evidence>
<protein>
    <submittedName>
        <fullName evidence="4">Uncharacterized protein</fullName>
    </submittedName>
</protein>
<feature type="domain" description="YfjL-like C-terminal" evidence="2">
    <location>
        <begin position="115"/>
        <end position="235"/>
    </location>
</feature>
<evidence type="ECO:0000259" key="3">
    <source>
        <dbReference type="Pfam" id="PF25425"/>
    </source>
</evidence>
<comment type="caution">
    <text evidence="4">The sequence shown here is derived from an EMBL/GenBank/DDBJ whole genome shotgun (WGS) entry which is preliminary data.</text>
</comment>
<evidence type="ECO:0000256" key="1">
    <source>
        <dbReference type="SAM" id="Phobius"/>
    </source>
</evidence>
<evidence type="ECO:0000259" key="2">
    <source>
        <dbReference type="Pfam" id="PF24911"/>
    </source>
</evidence>
<dbReference type="InterPro" id="IPR057359">
    <property type="entry name" value="YfjL_N"/>
</dbReference>
<feature type="transmembrane region" description="Helical" evidence="1">
    <location>
        <begin position="6"/>
        <end position="26"/>
    </location>
</feature>
<reference evidence="4 5" key="1">
    <citation type="submission" date="2023-07" db="EMBL/GenBank/DDBJ databases">
        <title>Genomic Encyclopedia of Type Strains, Phase IV (KMG-IV): sequencing the most valuable type-strain genomes for metagenomic binning, comparative biology and taxonomic classification.</title>
        <authorList>
            <person name="Goeker M."/>
        </authorList>
    </citation>
    <scope>NUCLEOTIDE SEQUENCE [LARGE SCALE GENOMIC DNA]</scope>
    <source>
        <strain evidence="4 5">DSM 27848</strain>
    </source>
</reference>
<keyword evidence="5" id="KW-1185">Reference proteome</keyword>
<dbReference type="EMBL" id="JAUSUO010000003">
    <property type="protein sequence ID" value="MDQ0343088.1"/>
    <property type="molecule type" value="Genomic_DNA"/>
</dbReference>
<gene>
    <name evidence="4" type="ORF">J2S14_001902</name>
</gene>